<dbReference type="EMBL" id="CP012502">
    <property type="protein sequence ID" value="AOM82064.1"/>
    <property type="molecule type" value="Genomic_DNA"/>
</dbReference>
<dbReference type="RefSeq" id="WP_069364184.1">
    <property type="nucleotide sequence ID" value="NZ_CP012502.1"/>
</dbReference>
<dbReference type="KEGG" id="bbev:BBEV_0692"/>
<evidence type="ECO:0000313" key="1">
    <source>
        <dbReference type="EMBL" id="AOM82064.1"/>
    </source>
</evidence>
<evidence type="ECO:0000313" key="2">
    <source>
        <dbReference type="Proteomes" id="UP000094463"/>
    </source>
</evidence>
<proteinExistence type="predicted"/>
<dbReference type="Proteomes" id="UP000094463">
    <property type="component" value="Chromosome"/>
</dbReference>
<protein>
    <submittedName>
        <fullName evidence="1">Uncharacterized protein</fullName>
    </submittedName>
</protein>
<dbReference type="AlphaFoldDB" id="A0A1D7QSR8"/>
<dbReference type="OrthoDB" id="2734776at2"/>
<gene>
    <name evidence="1" type="ORF">BBEV_0692</name>
</gene>
<name>A0A1D7QSR8_9BACI</name>
<accession>A0A1D7QSR8</accession>
<organism evidence="1 2">
    <name type="scientific">Salisediminibacterium beveridgei</name>
    <dbReference type="NCBI Taxonomy" id="632773"/>
    <lineage>
        <taxon>Bacteria</taxon>
        <taxon>Bacillati</taxon>
        <taxon>Bacillota</taxon>
        <taxon>Bacilli</taxon>
        <taxon>Bacillales</taxon>
        <taxon>Bacillaceae</taxon>
        <taxon>Salisediminibacterium</taxon>
    </lineage>
</organism>
<dbReference type="STRING" id="632773.BBEV_0692"/>
<reference evidence="1 2" key="1">
    <citation type="submission" date="2015-08" db="EMBL/GenBank/DDBJ databases">
        <title>The complete genome sequence of Bacillus beveridgei MLTeJB.</title>
        <authorList>
            <person name="Hanson T.E."/>
            <person name="Mesa C."/>
            <person name="Basesman S.M."/>
            <person name="Oremland R.S."/>
        </authorList>
    </citation>
    <scope>NUCLEOTIDE SEQUENCE [LARGE SCALE GENOMIC DNA]</scope>
    <source>
        <strain evidence="1 2">MLTeJB</strain>
    </source>
</reference>
<sequence length="168" mass="20253">MNKDQFFSMDPHVRVKKINKLMENNSLEEVAESIGVARSSFSKEMQKEDYVYIKRYNQFFRFVRDQDASPSFNQVNQNETMQFIEDHKKDFERLFLNMRGKRVDIDPTIYDNNTKVITKSIRIREHVYQDFQTFCQSNWPQFNVQDLLAQSLIEFMHKKQNDTDEKVT</sequence>
<keyword evidence="2" id="KW-1185">Reference proteome</keyword>